<comment type="similarity">
    <text evidence="3">Belongs to the binding-protein-dependent transport system permease family. HisMQ subfamily.</text>
</comment>
<comment type="caution">
    <text evidence="12">The sequence shown here is derived from an EMBL/GenBank/DDBJ whole genome shotgun (WGS) entry which is preliminary data.</text>
</comment>
<dbReference type="GO" id="GO:0006865">
    <property type="term" value="P:amino acid transport"/>
    <property type="evidence" value="ECO:0007669"/>
    <property type="project" value="UniProtKB-KW"/>
</dbReference>
<comment type="function">
    <text evidence="1">Part of the binding-protein-dependent transport system for glutamine; probably responsible for the translocation of the substrate across the membrane.</text>
</comment>
<dbReference type="InterPro" id="IPR010065">
    <property type="entry name" value="AA_ABC_transptr_permease_3TM"/>
</dbReference>
<feature type="transmembrane region" description="Helical" evidence="10">
    <location>
        <begin position="211"/>
        <end position="230"/>
    </location>
</feature>
<dbReference type="AlphaFoldDB" id="A0A2M8J7M3"/>
<dbReference type="InterPro" id="IPR000515">
    <property type="entry name" value="MetI-like"/>
</dbReference>
<evidence type="ECO:0000256" key="7">
    <source>
        <dbReference type="ARBA" id="ARBA00022970"/>
    </source>
</evidence>
<evidence type="ECO:0000256" key="10">
    <source>
        <dbReference type="RuleBase" id="RU363032"/>
    </source>
</evidence>
<dbReference type="Pfam" id="PF00528">
    <property type="entry name" value="BPD_transp_1"/>
    <property type="match status" value="1"/>
</dbReference>
<evidence type="ECO:0000256" key="6">
    <source>
        <dbReference type="ARBA" id="ARBA00022692"/>
    </source>
</evidence>
<dbReference type="GO" id="GO:0043190">
    <property type="term" value="C:ATP-binding cassette (ABC) transporter complex"/>
    <property type="evidence" value="ECO:0007669"/>
    <property type="project" value="InterPro"/>
</dbReference>
<dbReference type="NCBIfam" id="TIGR01726">
    <property type="entry name" value="HEQRo_perm_3TM"/>
    <property type="match status" value="1"/>
</dbReference>
<keyword evidence="8 10" id="KW-1133">Transmembrane helix</keyword>
<evidence type="ECO:0000259" key="11">
    <source>
        <dbReference type="PROSITE" id="PS50928"/>
    </source>
</evidence>
<dbReference type="CDD" id="cd06261">
    <property type="entry name" value="TM_PBP2"/>
    <property type="match status" value="1"/>
</dbReference>
<feature type="domain" description="ABC transmembrane type-1" evidence="11">
    <location>
        <begin position="41"/>
        <end position="227"/>
    </location>
</feature>
<feature type="transmembrane region" description="Helical" evidence="10">
    <location>
        <begin position="79"/>
        <end position="100"/>
    </location>
</feature>
<dbReference type="PROSITE" id="PS50928">
    <property type="entry name" value="ABC_TM1"/>
    <property type="match status" value="1"/>
</dbReference>
<evidence type="ECO:0000256" key="9">
    <source>
        <dbReference type="ARBA" id="ARBA00023136"/>
    </source>
</evidence>
<dbReference type="Gene3D" id="1.10.3720.10">
    <property type="entry name" value="MetI-like"/>
    <property type="match status" value="1"/>
</dbReference>
<evidence type="ECO:0000256" key="5">
    <source>
        <dbReference type="ARBA" id="ARBA00022475"/>
    </source>
</evidence>
<protein>
    <submittedName>
        <fullName evidence="12">Amino acid ABC transporter permease</fullName>
    </submittedName>
</protein>
<reference evidence="12 13" key="1">
    <citation type="journal article" date="2018" name="Int. J. Syst. Evol. Microbiol.">
        <title>Pseudooceanicola lipolyticus sp. nov., a marine alphaproteobacterium, reclassification of Oceanicola flagellatus as Pseudooceanicola flagellatus comb. nov. and emended description of the genus Pseudooceanicola.</title>
        <authorList>
            <person name="Huang M.-M."/>
            <person name="Guo L.-L."/>
            <person name="Wu Y.-H."/>
            <person name="Lai Q.-L."/>
            <person name="Shao Z.-Z."/>
            <person name="Wang C.-S."/>
            <person name="Wu M."/>
            <person name="Xu X.-W."/>
        </authorList>
    </citation>
    <scope>NUCLEOTIDE SEQUENCE [LARGE SCALE GENOMIC DNA]</scope>
    <source>
        <strain evidence="12 13">157</strain>
    </source>
</reference>
<dbReference type="PANTHER" id="PTHR30614">
    <property type="entry name" value="MEMBRANE COMPONENT OF AMINO ACID ABC TRANSPORTER"/>
    <property type="match status" value="1"/>
</dbReference>
<accession>A0A2M8J7M3</accession>
<dbReference type="OrthoDB" id="9814550at2"/>
<gene>
    <name evidence="12" type="ORF">CVM52_00890</name>
</gene>
<dbReference type="GO" id="GO:0022857">
    <property type="term" value="F:transmembrane transporter activity"/>
    <property type="evidence" value="ECO:0007669"/>
    <property type="project" value="InterPro"/>
</dbReference>
<keyword evidence="7" id="KW-0029">Amino-acid transport</keyword>
<proteinExistence type="inferred from homology"/>
<evidence type="ECO:0000313" key="13">
    <source>
        <dbReference type="Proteomes" id="UP000231553"/>
    </source>
</evidence>
<evidence type="ECO:0000256" key="8">
    <source>
        <dbReference type="ARBA" id="ARBA00022989"/>
    </source>
</evidence>
<evidence type="ECO:0000313" key="12">
    <source>
        <dbReference type="EMBL" id="PJE38779.1"/>
    </source>
</evidence>
<evidence type="ECO:0000256" key="3">
    <source>
        <dbReference type="ARBA" id="ARBA00010072"/>
    </source>
</evidence>
<organism evidence="12 13">
    <name type="scientific">Pseudooceanicola lipolyticus</name>
    <dbReference type="NCBI Taxonomy" id="2029104"/>
    <lineage>
        <taxon>Bacteria</taxon>
        <taxon>Pseudomonadati</taxon>
        <taxon>Pseudomonadota</taxon>
        <taxon>Alphaproteobacteria</taxon>
        <taxon>Rhodobacterales</taxon>
        <taxon>Paracoccaceae</taxon>
        <taxon>Pseudooceanicola</taxon>
    </lineage>
</organism>
<dbReference type="InterPro" id="IPR043429">
    <property type="entry name" value="ArtM/GltK/GlnP/TcyL/YhdX-like"/>
</dbReference>
<evidence type="ECO:0000256" key="1">
    <source>
        <dbReference type="ARBA" id="ARBA00003159"/>
    </source>
</evidence>
<dbReference type="SUPFAM" id="SSF161098">
    <property type="entry name" value="MetI-like"/>
    <property type="match status" value="1"/>
</dbReference>
<dbReference type="Proteomes" id="UP000231553">
    <property type="component" value="Unassembled WGS sequence"/>
</dbReference>
<keyword evidence="13" id="KW-1185">Reference proteome</keyword>
<name>A0A2M8J7M3_9RHOB</name>
<sequence>MGAALLLLGGCAQSNYTWGWHVVSPFDARGLTNVQFLLNGVFSTISVALVSITLSVLLGLIFALPALSSNRYLLFLNRAYVELFRAVPMLVLILWVYYGVPVLTGLQLSVFVAGVIALALCDSAFEAEIFRAGLQSVEEGQREAADALGLSYADKLRFVVLPQAVRRVLPPLGNQFVYMLKASSLLSVIGYSELTRRANELVVVEYRPLEIYSLLVLEYLVLILLASFGVRRLERHLARSDRSAGRS</sequence>
<dbReference type="PANTHER" id="PTHR30614:SF20">
    <property type="entry name" value="GLUTAMINE TRANSPORT SYSTEM PERMEASE PROTEIN GLNP"/>
    <property type="match status" value="1"/>
</dbReference>
<evidence type="ECO:0000256" key="2">
    <source>
        <dbReference type="ARBA" id="ARBA00004429"/>
    </source>
</evidence>
<keyword evidence="4 10" id="KW-0813">Transport</keyword>
<dbReference type="InterPro" id="IPR035906">
    <property type="entry name" value="MetI-like_sf"/>
</dbReference>
<keyword evidence="5" id="KW-1003">Cell membrane</keyword>
<dbReference type="EMBL" id="PGTB01000001">
    <property type="protein sequence ID" value="PJE38779.1"/>
    <property type="molecule type" value="Genomic_DNA"/>
</dbReference>
<feature type="transmembrane region" description="Helical" evidence="10">
    <location>
        <begin position="43"/>
        <end position="67"/>
    </location>
</feature>
<comment type="subcellular location">
    <subcellularLocation>
        <location evidence="2">Cell inner membrane</location>
        <topology evidence="2">Multi-pass membrane protein</topology>
    </subcellularLocation>
    <subcellularLocation>
        <location evidence="10">Cell membrane</location>
        <topology evidence="10">Multi-pass membrane protein</topology>
    </subcellularLocation>
</comment>
<evidence type="ECO:0000256" key="4">
    <source>
        <dbReference type="ARBA" id="ARBA00022448"/>
    </source>
</evidence>
<keyword evidence="9 10" id="KW-0472">Membrane</keyword>
<keyword evidence="6 10" id="KW-0812">Transmembrane</keyword>